<dbReference type="EMBL" id="PP511522">
    <property type="protein sequence ID" value="XCD05125.1"/>
    <property type="molecule type" value="Genomic_DNA"/>
</dbReference>
<sequence length="136" mass="14008">MIEIIGVPIQLVGIGQNVLFPQTAVKGGCAERHRAGSGLVTLLKSGRYLVTFSGNIAVPAGQTVGEVSVGISRGGEIIPGTIMRATPAAVDQYFNVSAQTYVDVYCGCCENVSVENAGAIPVNVQDANLTAVRVCG</sequence>
<dbReference type="InterPro" id="IPR008983">
    <property type="entry name" value="Tumour_necrosis_fac-like_dom"/>
</dbReference>
<evidence type="ECO:0000313" key="1">
    <source>
        <dbReference type="EMBL" id="XCD05125.1"/>
    </source>
</evidence>
<dbReference type="Gene3D" id="2.60.120.40">
    <property type="match status" value="1"/>
</dbReference>
<reference evidence="1" key="1">
    <citation type="submission" date="2024-03" db="EMBL/GenBank/DDBJ databases">
        <title>Diverse circular DNA viruses in blood, oral, and fecal samples of captive lemurs.</title>
        <authorList>
            <person name="Paietta E.N."/>
            <person name="Kraberger S."/>
            <person name="Lund M.C."/>
            <person name="Custer J.M."/>
            <person name="Vargas K.M."/>
            <person name="Ehmke E.E."/>
            <person name="Yoder A.D."/>
            <person name="Varsani A."/>
        </authorList>
    </citation>
    <scope>NUCLEOTIDE SEQUENCE</scope>
    <source>
        <strain evidence="1">Duke_24FS_4</strain>
    </source>
</reference>
<name>A0AAU8B2C3_9CAUD</name>
<protein>
    <submittedName>
        <fullName evidence="1">Uncharacterized protein</fullName>
    </submittedName>
</protein>
<organism evidence="1">
    <name type="scientific">Dulem virus 35</name>
    <dbReference type="NCBI Taxonomy" id="3145753"/>
    <lineage>
        <taxon>Viruses</taxon>
        <taxon>Duplodnaviria</taxon>
        <taxon>Heunggongvirae</taxon>
        <taxon>Uroviricota</taxon>
        <taxon>Caudoviricetes</taxon>
    </lineage>
</organism>
<accession>A0AAU8B2C3</accession>
<proteinExistence type="predicted"/>